<proteinExistence type="predicted"/>
<evidence type="ECO:0000256" key="3">
    <source>
        <dbReference type="ARBA" id="ARBA00022852"/>
    </source>
</evidence>
<feature type="coiled-coil region" evidence="5">
    <location>
        <begin position="12"/>
        <end position="39"/>
    </location>
</feature>
<keyword evidence="3" id="KW-0204">Cytolysis</keyword>
<evidence type="ECO:0000256" key="6">
    <source>
        <dbReference type="SAM" id="Phobius"/>
    </source>
</evidence>
<comment type="caution">
    <text evidence="8">The sequence shown here is derived from an EMBL/GenBank/DDBJ whole genome shotgun (WGS) entry which is preliminary data.</text>
</comment>
<evidence type="ECO:0000256" key="4">
    <source>
        <dbReference type="ARBA" id="ARBA00023157"/>
    </source>
</evidence>
<keyword evidence="6" id="KW-0812">Transmembrane</keyword>
<feature type="domain" description="MACPF" evidence="7">
    <location>
        <begin position="128"/>
        <end position="446"/>
    </location>
</feature>
<keyword evidence="2" id="KW-0964">Secreted</keyword>
<name>A0AAU9WLF7_9CNID</name>
<dbReference type="Proteomes" id="UP001159428">
    <property type="component" value="Unassembled WGS sequence"/>
</dbReference>
<evidence type="ECO:0000256" key="2">
    <source>
        <dbReference type="ARBA" id="ARBA00022525"/>
    </source>
</evidence>
<protein>
    <recommendedName>
        <fullName evidence="7">MACPF domain-containing protein</fullName>
    </recommendedName>
</protein>
<dbReference type="EMBL" id="CALNXJ010000016">
    <property type="protein sequence ID" value="CAH3118133.1"/>
    <property type="molecule type" value="Genomic_DNA"/>
</dbReference>
<dbReference type="Pfam" id="PF01823">
    <property type="entry name" value="MACPF"/>
    <property type="match status" value="1"/>
</dbReference>
<evidence type="ECO:0000256" key="5">
    <source>
        <dbReference type="SAM" id="Coils"/>
    </source>
</evidence>
<keyword evidence="4" id="KW-1015">Disulfide bond</keyword>
<sequence length="633" mass="70766">MSKGPASRYLENIALKDEVDKTSRTVESQERQIEALQSQIGEVDNPTLYGKSKNLVRKKWKSAIFVILVIAVAVLITFVYASQSQSNSSGLSESSQSAQSKSLNLQMPLAQGKDGKASLDFGVRLDNLLQECQNPHWKRSFPDLDYALFGYDVLKGYPLATGHDPGFTHPIFMTDYTSAKQTSDCRYSVPEGLVIVPDVSCETSFSSKLVRNRLEMSKSLEASANIEGGGWGFKFSASASYKESVAQMSSGEYLYIISQAQCRYYFSKMDETDPPPFHPGFVSWAKRLSNSNGNSDAVFEFTKYYGTHYLSEVTFGARFMKNHKMSQTKYSELRSQKISVEAQASYSGLFSVGGGFSMDSEQRSAVHNFQKSVETSTITVGAAPPSNGDAMTWASSVQENPVPIKYTLTPIHNLFTERYSKHLPDVNLDVVREMIKNASKNYCQALKKEGRVDSCDDDIHLGISLENIGVTTFGYRYLTNVDETDCRAICLLDEKCVAVQHSARRGCKLLDTTKDLTALKTNSKLVVFLSRLQRLKENFVLKDLKVKETQPRRGEKQVSNISECISFCGEDAFCQAFVMCDKKIGSWCANAKGNCLLYSKQKITAVEINQYSEMHYVWKNYTLAEEPIIKNPV</sequence>
<accession>A0AAU9WLF7</accession>
<evidence type="ECO:0000313" key="9">
    <source>
        <dbReference type="Proteomes" id="UP001159428"/>
    </source>
</evidence>
<dbReference type="PANTHER" id="PTHR45742:SF8">
    <property type="entry name" value="FLOCCULATION PROTEIN FLO11"/>
    <property type="match status" value="1"/>
</dbReference>
<dbReference type="GO" id="GO:0005576">
    <property type="term" value="C:extracellular region"/>
    <property type="evidence" value="ECO:0007669"/>
    <property type="project" value="UniProtKB-SubCell"/>
</dbReference>
<dbReference type="PROSITE" id="PS51412">
    <property type="entry name" value="MACPF_2"/>
    <property type="match status" value="1"/>
</dbReference>
<dbReference type="GO" id="GO:0031640">
    <property type="term" value="P:killing of cells of another organism"/>
    <property type="evidence" value="ECO:0007669"/>
    <property type="project" value="UniProtKB-KW"/>
</dbReference>
<dbReference type="PANTHER" id="PTHR45742">
    <property type="entry name" value="COMPLEMENT COMPONENT C6"/>
    <property type="match status" value="1"/>
</dbReference>
<evidence type="ECO:0000256" key="1">
    <source>
        <dbReference type="ARBA" id="ARBA00004613"/>
    </source>
</evidence>
<comment type="subcellular location">
    <subcellularLocation>
        <location evidence="1">Secreted</location>
    </subcellularLocation>
</comment>
<gene>
    <name evidence="8" type="ORF">PMEA_00007143</name>
</gene>
<feature type="transmembrane region" description="Helical" evidence="6">
    <location>
        <begin position="63"/>
        <end position="81"/>
    </location>
</feature>
<evidence type="ECO:0000313" key="8">
    <source>
        <dbReference type="EMBL" id="CAH3118133.1"/>
    </source>
</evidence>
<keyword evidence="9" id="KW-1185">Reference proteome</keyword>
<evidence type="ECO:0000259" key="7">
    <source>
        <dbReference type="PROSITE" id="PS51412"/>
    </source>
</evidence>
<organism evidence="8 9">
    <name type="scientific">Pocillopora meandrina</name>
    <dbReference type="NCBI Taxonomy" id="46732"/>
    <lineage>
        <taxon>Eukaryota</taxon>
        <taxon>Metazoa</taxon>
        <taxon>Cnidaria</taxon>
        <taxon>Anthozoa</taxon>
        <taxon>Hexacorallia</taxon>
        <taxon>Scleractinia</taxon>
        <taxon>Astrocoeniina</taxon>
        <taxon>Pocilloporidae</taxon>
        <taxon>Pocillopora</taxon>
    </lineage>
</organism>
<keyword evidence="5" id="KW-0175">Coiled coil</keyword>
<keyword evidence="6" id="KW-0472">Membrane</keyword>
<dbReference type="InterPro" id="IPR020864">
    <property type="entry name" value="MACPF"/>
</dbReference>
<reference evidence="8 9" key="1">
    <citation type="submission" date="2022-05" db="EMBL/GenBank/DDBJ databases">
        <authorList>
            <consortium name="Genoscope - CEA"/>
            <person name="William W."/>
        </authorList>
    </citation>
    <scope>NUCLEOTIDE SEQUENCE [LARGE SCALE GENOMIC DNA]</scope>
</reference>
<keyword evidence="6" id="KW-1133">Transmembrane helix</keyword>
<dbReference type="SMART" id="SM00457">
    <property type="entry name" value="MACPF"/>
    <property type="match status" value="1"/>
</dbReference>
<dbReference type="AlphaFoldDB" id="A0AAU9WLF7"/>